<evidence type="ECO:0000256" key="2">
    <source>
        <dbReference type="ARBA" id="ARBA00023125"/>
    </source>
</evidence>
<dbReference type="Proteomes" id="UP001597024">
    <property type="component" value="Unassembled WGS sequence"/>
</dbReference>
<sequence length="67" mass="7453">MPGRLTPKQLLRQPERFGQVTLNPLTRSPLADQAARTLREQVASGHWPVGTRLPGENELARRLGVGR</sequence>
<dbReference type="PROSITE" id="PS50949">
    <property type="entry name" value="HTH_GNTR"/>
    <property type="match status" value="1"/>
</dbReference>
<dbReference type="InterPro" id="IPR000524">
    <property type="entry name" value="Tscrpt_reg_HTH_GntR"/>
</dbReference>
<dbReference type="SUPFAM" id="SSF46785">
    <property type="entry name" value="Winged helix' DNA-binding domain"/>
    <property type="match status" value="1"/>
</dbReference>
<feature type="non-terminal residue" evidence="5">
    <location>
        <position position="67"/>
    </location>
</feature>
<evidence type="ECO:0000259" key="4">
    <source>
        <dbReference type="PROSITE" id="PS50949"/>
    </source>
</evidence>
<dbReference type="Gene3D" id="1.10.10.10">
    <property type="entry name" value="Winged helix-like DNA-binding domain superfamily/Winged helix DNA-binding domain"/>
    <property type="match status" value="1"/>
</dbReference>
<evidence type="ECO:0000313" key="6">
    <source>
        <dbReference type="Proteomes" id="UP001597024"/>
    </source>
</evidence>
<proteinExistence type="predicted"/>
<accession>A0ABW3E082</accession>
<evidence type="ECO:0000313" key="5">
    <source>
        <dbReference type="EMBL" id="MFD0888624.1"/>
    </source>
</evidence>
<keyword evidence="3" id="KW-0804">Transcription</keyword>
<dbReference type="InterPro" id="IPR036388">
    <property type="entry name" value="WH-like_DNA-bd_sf"/>
</dbReference>
<keyword evidence="2" id="KW-0238">DNA-binding</keyword>
<reference evidence="6" key="1">
    <citation type="journal article" date="2019" name="Int. J. Syst. Evol. Microbiol.">
        <title>The Global Catalogue of Microorganisms (GCM) 10K type strain sequencing project: providing services to taxonomists for standard genome sequencing and annotation.</title>
        <authorList>
            <consortium name="The Broad Institute Genomics Platform"/>
            <consortium name="The Broad Institute Genome Sequencing Center for Infectious Disease"/>
            <person name="Wu L."/>
            <person name="Ma J."/>
        </authorList>
    </citation>
    <scope>NUCLEOTIDE SEQUENCE [LARGE SCALE GENOMIC DNA]</scope>
    <source>
        <strain evidence="6">CCUG 62974</strain>
    </source>
</reference>
<keyword evidence="6" id="KW-1185">Reference proteome</keyword>
<gene>
    <name evidence="5" type="ORF">ACFQ08_29160</name>
</gene>
<name>A0ABW3E082_9ACTN</name>
<feature type="domain" description="HTH gntR-type" evidence="4">
    <location>
        <begin position="28"/>
        <end position="67"/>
    </location>
</feature>
<comment type="caution">
    <text evidence="5">The sequence shown here is derived from an EMBL/GenBank/DDBJ whole genome shotgun (WGS) entry which is preliminary data.</text>
</comment>
<dbReference type="InterPro" id="IPR036390">
    <property type="entry name" value="WH_DNA-bd_sf"/>
</dbReference>
<evidence type="ECO:0000256" key="1">
    <source>
        <dbReference type="ARBA" id="ARBA00023015"/>
    </source>
</evidence>
<dbReference type="Pfam" id="PF00392">
    <property type="entry name" value="GntR"/>
    <property type="match status" value="1"/>
</dbReference>
<keyword evidence="1" id="KW-0805">Transcription regulation</keyword>
<organism evidence="5 6">
    <name type="scientific">Streptosporangium algeriense</name>
    <dbReference type="NCBI Taxonomy" id="1682748"/>
    <lineage>
        <taxon>Bacteria</taxon>
        <taxon>Bacillati</taxon>
        <taxon>Actinomycetota</taxon>
        <taxon>Actinomycetes</taxon>
        <taxon>Streptosporangiales</taxon>
        <taxon>Streptosporangiaceae</taxon>
        <taxon>Streptosporangium</taxon>
    </lineage>
</organism>
<protein>
    <submittedName>
        <fullName evidence="5">GntR family transcriptional regulator</fullName>
    </submittedName>
</protein>
<evidence type="ECO:0000256" key="3">
    <source>
        <dbReference type="ARBA" id="ARBA00023163"/>
    </source>
</evidence>
<dbReference type="EMBL" id="JBHTHX010001418">
    <property type="protein sequence ID" value="MFD0888624.1"/>
    <property type="molecule type" value="Genomic_DNA"/>
</dbReference>